<dbReference type="PANTHER" id="PTHR11774">
    <property type="entry name" value="GERANYLGERANYL TRANSFERASE TYPE BETA SUBUNIT"/>
    <property type="match status" value="1"/>
</dbReference>
<organism evidence="10 11">
    <name type="scientific">Synchytrium microbalum</name>
    <dbReference type="NCBI Taxonomy" id="1806994"/>
    <lineage>
        <taxon>Eukaryota</taxon>
        <taxon>Fungi</taxon>
        <taxon>Fungi incertae sedis</taxon>
        <taxon>Chytridiomycota</taxon>
        <taxon>Chytridiomycota incertae sedis</taxon>
        <taxon>Chytridiomycetes</taxon>
        <taxon>Synchytriales</taxon>
        <taxon>Synchytriaceae</taxon>
        <taxon>Synchytrium</taxon>
    </lineage>
</organism>
<accession>A0A507CAH0</accession>
<gene>
    <name evidence="10" type="ORF">SmJEL517_g02860</name>
</gene>
<evidence type="ECO:0000259" key="9">
    <source>
        <dbReference type="Pfam" id="PF00432"/>
    </source>
</evidence>
<evidence type="ECO:0000256" key="4">
    <source>
        <dbReference type="ARBA" id="ARBA00022679"/>
    </source>
</evidence>
<keyword evidence="5" id="KW-0479">Metal-binding</keyword>
<keyword evidence="4" id="KW-0808">Transferase</keyword>
<keyword evidence="3" id="KW-0637">Prenyltransferase</keyword>
<evidence type="ECO:0000256" key="3">
    <source>
        <dbReference type="ARBA" id="ARBA00022602"/>
    </source>
</evidence>
<dbReference type="PANTHER" id="PTHR11774:SF4">
    <property type="entry name" value="GERANYLGERANYL TRANSFERASE TYPE-1 SUBUNIT BETA"/>
    <property type="match status" value="1"/>
</dbReference>
<sequence length="305" mass="33651">MTLLYFCLAALDLLGEIDTPALKSRKERCINWIYACQVIGDAQNDTVCGGFKGSTFTGASFDTTKRVYTTQEMGHIAMTYTALACLRILDDDMSRVNKENIVVTLKKLQQPDGSFVPYLGSRESDMRFLYCACAVSTFLNDWRGVNQQAAVSFILNSQNFDGGFAQSPNLESHGGSTYCAIASLSLMSAIPQVLSSPKIRDATIRWLLFRQLSGFNGRPNKPLDTCYSFWIGASLKLLDAYHFVDKAANERFLATTESQMGGFGKEPQSYPDLLHSYLGLAGLAIGDFHDLKSLSPALNIAQHRV</sequence>
<dbReference type="RefSeq" id="XP_031025225.1">
    <property type="nucleotide sequence ID" value="XM_031168788.1"/>
</dbReference>
<comment type="similarity">
    <text evidence="2">Belongs to the protein prenyltransferase subunit beta family.</text>
</comment>
<reference evidence="10 11" key="1">
    <citation type="journal article" date="2019" name="Sci. Rep.">
        <title>Comparative genomics of chytrid fungi reveal insights into the obligate biotrophic and pathogenic lifestyle of Synchytrium endobioticum.</title>
        <authorList>
            <person name="van de Vossenberg B.T.L.H."/>
            <person name="Warris S."/>
            <person name="Nguyen H.D.T."/>
            <person name="van Gent-Pelzer M.P.E."/>
            <person name="Joly D.L."/>
            <person name="van de Geest H.C."/>
            <person name="Bonants P.J.M."/>
            <person name="Smith D.S."/>
            <person name="Levesque C.A."/>
            <person name="van der Lee T.A.J."/>
        </authorList>
    </citation>
    <scope>NUCLEOTIDE SEQUENCE [LARGE SCALE GENOMIC DNA]</scope>
    <source>
        <strain evidence="10 11">JEL517</strain>
    </source>
</reference>
<feature type="signal peptide" evidence="8">
    <location>
        <begin position="1"/>
        <end position="15"/>
    </location>
</feature>
<dbReference type="Gene3D" id="1.50.10.20">
    <property type="match status" value="1"/>
</dbReference>
<evidence type="ECO:0000256" key="7">
    <source>
        <dbReference type="ARBA" id="ARBA00022833"/>
    </source>
</evidence>
<dbReference type="SUPFAM" id="SSF48239">
    <property type="entry name" value="Terpenoid cyclases/Protein prenyltransferases"/>
    <property type="match status" value="1"/>
</dbReference>
<dbReference type="Pfam" id="PF00432">
    <property type="entry name" value="Prenyltrans"/>
    <property type="match status" value="1"/>
</dbReference>
<dbReference type="STRING" id="1806994.A0A507CAH0"/>
<dbReference type="InterPro" id="IPR001330">
    <property type="entry name" value="Prenyltrans"/>
</dbReference>
<keyword evidence="7" id="KW-0862">Zinc</keyword>
<dbReference type="InterPro" id="IPR008930">
    <property type="entry name" value="Terpenoid_cyclase/PrenylTrfase"/>
</dbReference>
<evidence type="ECO:0000256" key="6">
    <source>
        <dbReference type="ARBA" id="ARBA00022737"/>
    </source>
</evidence>
<feature type="chain" id="PRO_5021504950" description="Prenyltransferase alpha-alpha toroid domain-containing protein" evidence="8">
    <location>
        <begin position="16"/>
        <end position="305"/>
    </location>
</feature>
<comment type="caution">
    <text evidence="10">The sequence shown here is derived from an EMBL/GenBank/DDBJ whole genome shotgun (WGS) entry which is preliminary data.</text>
</comment>
<name>A0A507CAH0_9FUNG</name>
<protein>
    <recommendedName>
        <fullName evidence="9">Prenyltransferase alpha-alpha toroid domain-containing protein</fullName>
    </recommendedName>
</protein>
<dbReference type="GeneID" id="42004085"/>
<evidence type="ECO:0000256" key="5">
    <source>
        <dbReference type="ARBA" id="ARBA00022723"/>
    </source>
</evidence>
<dbReference type="EMBL" id="QEAO01000013">
    <property type="protein sequence ID" value="TPX34505.1"/>
    <property type="molecule type" value="Genomic_DNA"/>
</dbReference>
<comment type="cofactor">
    <cofactor evidence="1">
        <name>Zn(2+)</name>
        <dbReference type="ChEBI" id="CHEBI:29105"/>
    </cofactor>
</comment>
<evidence type="ECO:0000256" key="8">
    <source>
        <dbReference type="SAM" id="SignalP"/>
    </source>
</evidence>
<dbReference type="OrthoDB" id="24893at2759"/>
<evidence type="ECO:0000256" key="2">
    <source>
        <dbReference type="ARBA" id="ARBA00010497"/>
    </source>
</evidence>
<evidence type="ECO:0000313" key="11">
    <source>
        <dbReference type="Proteomes" id="UP000319731"/>
    </source>
</evidence>
<dbReference type="GO" id="GO:0046872">
    <property type="term" value="F:metal ion binding"/>
    <property type="evidence" value="ECO:0007669"/>
    <property type="project" value="UniProtKB-KW"/>
</dbReference>
<evidence type="ECO:0000313" key="10">
    <source>
        <dbReference type="EMBL" id="TPX34505.1"/>
    </source>
</evidence>
<dbReference type="AlphaFoldDB" id="A0A507CAH0"/>
<dbReference type="InterPro" id="IPR045089">
    <property type="entry name" value="PGGT1B-like"/>
</dbReference>
<keyword evidence="8" id="KW-0732">Signal</keyword>
<dbReference type="Proteomes" id="UP000319731">
    <property type="component" value="Unassembled WGS sequence"/>
</dbReference>
<evidence type="ECO:0000256" key="1">
    <source>
        <dbReference type="ARBA" id="ARBA00001947"/>
    </source>
</evidence>
<keyword evidence="11" id="KW-1185">Reference proteome</keyword>
<feature type="domain" description="Prenyltransferase alpha-alpha toroid" evidence="9">
    <location>
        <begin position="1"/>
        <end position="300"/>
    </location>
</feature>
<proteinExistence type="inferred from homology"/>
<keyword evidence="6" id="KW-0677">Repeat</keyword>
<dbReference type="GO" id="GO:0005953">
    <property type="term" value="C:CAAX-protein geranylgeranyltransferase complex"/>
    <property type="evidence" value="ECO:0007669"/>
    <property type="project" value="TreeGrafter"/>
</dbReference>
<dbReference type="GO" id="GO:0004662">
    <property type="term" value="F:CAAX-protein geranylgeranyltransferase activity"/>
    <property type="evidence" value="ECO:0007669"/>
    <property type="project" value="TreeGrafter"/>
</dbReference>